<sequence length="253" mass="28872">MGFQKSAILETKLTDHLPSCFEFNLDTNSIPRWAPGYKDGGTNVHKRLYPVMFFTNLEFPRRHEISFVPASHMMPHDKKNTSIRYRDQVEDFLPRQYHYTPSPSVESQGASSTVSSNRQGAHSSDGSVSDNATPRQWLSPYLGIHYALERASAGFCEHTFVEEEHETDEHGDPRTVAESEEEDDTLMRPIPHMHKTFNTLMEDDENDIYEDNTLRRPSAHGTQRDAVVHNRTNTPAASANSTPNPQFSNFTRF</sequence>
<dbReference type="AlphaFoldDB" id="A0A9W8WGP2"/>
<feature type="region of interest" description="Disordered" evidence="1">
    <location>
        <begin position="234"/>
        <end position="253"/>
    </location>
</feature>
<protein>
    <submittedName>
        <fullName evidence="2">Uncharacterized protein</fullName>
    </submittedName>
</protein>
<dbReference type="Proteomes" id="UP001140502">
    <property type="component" value="Unassembled WGS sequence"/>
</dbReference>
<evidence type="ECO:0000256" key="1">
    <source>
        <dbReference type="SAM" id="MobiDB-lite"/>
    </source>
</evidence>
<dbReference type="EMBL" id="JAPEUR010000058">
    <property type="protein sequence ID" value="KAJ4324543.1"/>
    <property type="molecule type" value="Genomic_DNA"/>
</dbReference>
<reference evidence="2" key="1">
    <citation type="submission" date="2022-10" db="EMBL/GenBank/DDBJ databases">
        <title>Tapping the CABI collections for fungal endophytes: first genome assemblies for Collariella, Neodidymelliopsis, Ascochyta clinopodiicola, Didymella pomorum, Didymosphaeria variabile, Neocosmospora piperis and Neocucurbitaria cava.</title>
        <authorList>
            <person name="Hill R."/>
        </authorList>
    </citation>
    <scope>NUCLEOTIDE SEQUENCE</scope>
    <source>
        <strain evidence="2">IMI 366586</strain>
    </source>
</reference>
<gene>
    <name evidence="2" type="ORF">N0V84_003822</name>
</gene>
<feature type="region of interest" description="Disordered" evidence="1">
    <location>
        <begin position="97"/>
        <end position="134"/>
    </location>
</feature>
<feature type="region of interest" description="Disordered" evidence="1">
    <location>
        <begin position="163"/>
        <end position="183"/>
    </location>
</feature>
<evidence type="ECO:0000313" key="2">
    <source>
        <dbReference type="EMBL" id="KAJ4324543.1"/>
    </source>
</evidence>
<dbReference type="OrthoDB" id="4835412at2759"/>
<name>A0A9W8WGP2_9HYPO</name>
<feature type="compositionally biased region" description="Polar residues" evidence="1">
    <location>
        <begin position="99"/>
        <end position="134"/>
    </location>
</feature>
<comment type="caution">
    <text evidence="2">The sequence shown here is derived from an EMBL/GenBank/DDBJ whole genome shotgun (WGS) entry which is preliminary data.</text>
</comment>
<proteinExistence type="predicted"/>
<organism evidence="2 3">
    <name type="scientific">Fusarium piperis</name>
    <dbReference type="NCBI Taxonomy" id="1435070"/>
    <lineage>
        <taxon>Eukaryota</taxon>
        <taxon>Fungi</taxon>
        <taxon>Dikarya</taxon>
        <taxon>Ascomycota</taxon>
        <taxon>Pezizomycotina</taxon>
        <taxon>Sordariomycetes</taxon>
        <taxon>Hypocreomycetidae</taxon>
        <taxon>Hypocreales</taxon>
        <taxon>Nectriaceae</taxon>
        <taxon>Fusarium</taxon>
        <taxon>Fusarium solani species complex</taxon>
    </lineage>
</organism>
<evidence type="ECO:0000313" key="3">
    <source>
        <dbReference type="Proteomes" id="UP001140502"/>
    </source>
</evidence>
<feature type="compositionally biased region" description="Basic and acidic residues" evidence="1">
    <location>
        <begin position="163"/>
        <end position="177"/>
    </location>
</feature>
<keyword evidence="3" id="KW-1185">Reference proteome</keyword>
<accession>A0A9W8WGP2</accession>